<keyword evidence="2" id="KW-1185">Reference proteome</keyword>
<reference evidence="2" key="1">
    <citation type="journal article" date="2023" name="Nat. Plants">
        <title>Single-cell RNA sequencing provides a high-resolution roadmap for understanding the multicellular compartmentation of specialized metabolism.</title>
        <authorList>
            <person name="Sun S."/>
            <person name="Shen X."/>
            <person name="Li Y."/>
            <person name="Li Y."/>
            <person name="Wang S."/>
            <person name="Li R."/>
            <person name="Zhang H."/>
            <person name="Shen G."/>
            <person name="Guo B."/>
            <person name="Wei J."/>
            <person name="Xu J."/>
            <person name="St-Pierre B."/>
            <person name="Chen S."/>
            <person name="Sun C."/>
        </authorList>
    </citation>
    <scope>NUCLEOTIDE SEQUENCE [LARGE SCALE GENOMIC DNA]</scope>
</reference>
<evidence type="ECO:0000313" key="2">
    <source>
        <dbReference type="Proteomes" id="UP001060085"/>
    </source>
</evidence>
<name>A0ACC0AHR7_CATRO</name>
<accession>A0ACC0AHR7</accession>
<dbReference type="Proteomes" id="UP001060085">
    <property type="component" value="Linkage Group LG06"/>
</dbReference>
<organism evidence="1 2">
    <name type="scientific">Catharanthus roseus</name>
    <name type="common">Madagascar periwinkle</name>
    <name type="synonym">Vinca rosea</name>
    <dbReference type="NCBI Taxonomy" id="4058"/>
    <lineage>
        <taxon>Eukaryota</taxon>
        <taxon>Viridiplantae</taxon>
        <taxon>Streptophyta</taxon>
        <taxon>Embryophyta</taxon>
        <taxon>Tracheophyta</taxon>
        <taxon>Spermatophyta</taxon>
        <taxon>Magnoliopsida</taxon>
        <taxon>eudicotyledons</taxon>
        <taxon>Gunneridae</taxon>
        <taxon>Pentapetalae</taxon>
        <taxon>asterids</taxon>
        <taxon>lamiids</taxon>
        <taxon>Gentianales</taxon>
        <taxon>Apocynaceae</taxon>
        <taxon>Rauvolfioideae</taxon>
        <taxon>Vinceae</taxon>
        <taxon>Catharanthinae</taxon>
        <taxon>Catharanthus</taxon>
    </lineage>
</organism>
<dbReference type="EMBL" id="CM044706">
    <property type="protein sequence ID" value="KAI5660281.1"/>
    <property type="molecule type" value="Genomic_DNA"/>
</dbReference>
<gene>
    <name evidence="1" type="ORF">M9H77_29074</name>
</gene>
<proteinExistence type="predicted"/>
<evidence type="ECO:0000313" key="1">
    <source>
        <dbReference type="EMBL" id="KAI5660281.1"/>
    </source>
</evidence>
<protein>
    <submittedName>
        <fullName evidence="1">Uncharacterized protein</fullName>
    </submittedName>
</protein>
<sequence>MCTKKCIRRFQSHFIKFKTPLLLYFPAKIKQTPKSMEEAWAWEEALDVDDSDLPSLLRPCKRRLHRQQDSISTSTSTAAAGFSLSQPVLEPCSNASKTQVENQAESPVRVLESSSSDSRNKSEQSRPIPGPAGAVQSAMLQKTIDRRNHDFSSDQFANPIATQEYIRRAVEDAPEFDEDFSSNAWISALRFVGTTDGVIPSIPLSSIKECKTLGKAEQVVAVIKSCTQNSLGGMMVTLKDPTGTIGASVHHKVIGEGNFGKDFYVGSVVILQKVAIFSASTSTQYLNILLRNVLKVFNKDKGSAPQNNGLRQSITYAVPGCSRRAGSLEKITPELGTTCQVMDEDREANSHHNSQIEEEALLPGNAKRSSRSSVVENVAKSNDPTILWQDSSQELHELAAIKKTANVNQGCPGENDGSQRLSTPQDSLSGNDAAKHMMMKQIGQETRDGGNQNQQLLAAATSIPQWTDEQLEELFAGDDD</sequence>
<comment type="caution">
    <text evidence="1">The sequence shown here is derived from an EMBL/GenBank/DDBJ whole genome shotgun (WGS) entry which is preliminary data.</text>
</comment>